<dbReference type="EMBL" id="BOOF01000056">
    <property type="protein sequence ID" value="GIH66612.1"/>
    <property type="molecule type" value="Genomic_DNA"/>
</dbReference>
<dbReference type="InterPro" id="IPR044904">
    <property type="entry name" value="HPCD_C_sf"/>
</dbReference>
<protein>
    <submittedName>
        <fullName evidence="1">Uncharacterized protein</fullName>
    </submittedName>
</protein>
<name>A0ABQ4GYT6_9ACTN</name>
<dbReference type="RefSeq" id="WP_204052416.1">
    <property type="nucleotide sequence ID" value="NZ_BOOF01000056.1"/>
</dbReference>
<organism evidence="1 2">
    <name type="scientific">Microbispora siamensis</name>
    <dbReference type="NCBI Taxonomy" id="564413"/>
    <lineage>
        <taxon>Bacteria</taxon>
        <taxon>Bacillati</taxon>
        <taxon>Actinomycetota</taxon>
        <taxon>Actinomycetes</taxon>
        <taxon>Streptosporangiales</taxon>
        <taxon>Streptosporangiaceae</taxon>
        <taxon>Microbispora</taxon>
    </lineage>
</organism>
<gene>
    <name evidence="1" type="ORF">Msi02_74290</name>
</gene>
<dbReference type="Gene3D" id="4.10.1270.10">
    <property type="entry name" value="homoprotocatechuate 2,3-dioxygenase domains"/>
    <property type="match status" value="1"/>
</dbReference>
<sequence length="46" mass="4776">MGRVPIASAEDVDAAVRAVAVTVGADGFSYTRLGDVEHGFKLGEQL</sequence>
<comment type="caution">
    <text evidence="1">The sequence shown here is derived from an EMBL/GenBank/DDBJ whole genome shotgun (WGS) entry which is preliminary data.</text>
</comment>
<reference evidence="1 2" key="1">
    <citation type="submission" date="2021-01" db="EMBL/GenBank/DDBJ databases">
        <title>Whole genome shotgun sequence of Microbispora siamensis NBRC 104113.</title>
        <authorList>
            <person name="Komaki H."/>
            <person name="Tamura T."/>
        </authorList>
    </citation>
    <scope>NUCLEOTIDE SEQUENCE [LARGE SCALE GENOMIC DNA]</scope>
    <source>
        <strain evidence="1 2">NBRC 104113</strain>
    </source>
</reference>
<evidence type="ECO:0000313" key="2">
    <source>
        <dbReference type="Proteomes" id="UP000660454"/>
    </source>
</evidence>
<keyword evidence="2" id="KW-1185">Reference proteome</keyword>
<accession>A0ABQ4GYT6</accession>
<evidence type="ECO:0000313" key="1">
    <source>
        <dbReference type="EMBL" id="GIH66612.1"/>
    </source>
</evidence>
<dbReference type="Proteomes" id="UP000660454">
    <property type="component" value="Unassembled WGS sequence"/>
</dbReference>
<proteinExistence type="predicted"/>